<dbReference type="STRING" id="1089553.Tph_c14360"/>
<keyword evidence="9" id="KW-1185">Reference proteome</keyword>
<keyword evidence="4" id="KW-0378">Hydrolase</keyword>
<dbReference type="AlphaFoldDB" id="K4LI55"/>
<dbReference type="Pfam" id="PF03755">
    <property type="entry name" value="YicC-like_N"/>
    <property type="match status" value="1"/>
</dbReference>
<evidence type="ECO:0000256" key="1">
    <source>
        <dbReference type="ARBA" id="ARBA00001968"/>
    </source>
</evidence>
<dbReference type="EMBL" id="CP003732">
    <property type="protein sequence ID" value="AFV11645.1"/>
    <property type="molecule type" value="Genomic_DNA"/>
</dbReference>
<dbReference type="Pfam" id="PF08340">
    <property type="entry name" value="YicC-like_C"/>
    <property type="match status" value="1"/>
</dbReference>
<dbReference type="InterPro" id="IPR013527">
    <property type="entry name" value="YicC-like_N"/>
</dbReference>
<dbReference type="InterPro" id="IPR013551">
    <property type="entry name" value="YicC-like_C"/>
</dbReference>
<accession>K4LI55</accession>
<keyword evidence="2" id="KW-0540">Nuclease</keyword>
<comment type="cofactor">
    <cofactor evidence="1">
        <name>a divalent metal cation</name>
        <dbReference type="ChEBI" id="CHEBI:60240"/>
    </cofactor>
</comment>
<comment type="similarity">
    <text evidence="5">Belongs to the YicC/YloC family.</text>
</comment>
<sequence length="308" mass="35559">MKAWHGVMCNPNQDAKVLRSMTGFGRGEYEKDGLHATVEIRSVNHRFLELVVRISRPYFSLEEKIKERVQQDIARGHLDIYVNIEDRRGKKRNVKLDKELVLAYYNSLKEMAKTLNIDFQLKVNDLAQLPDALVVEESEEDLDEVWSVVEKALAEGMAHLSEMRTREGARLCEDLIPRKNRIAGYVEEIKKRAPLLSEELRNRLKSRLQTLLDDCEIDENRLAAEVILFAERSSITEELVRLSSHLSQLEEFLHLKGAVGRRIEFLLQEMNREVNTIGAKAADLVISPLVVEIKSELEKMREQIQNVE</sequence>
<dbReference type="NCBIfam" id="TIGR00255">
    <property type="entry name" value="YicC/YloC family endoribonuclease"/>
    <property type="match status" value="1"/>
</dbReference>
<evidence type="ECO:0000313" key="9">
    <source>
        <dbReference type="Proteomes" id="UP000000467"/>
    </source>
</evidence>
<feature type="domain" description="Endoribonuclease YicC-like N-terminal" evidence="6">
    <location>
        <begin position="18"/>
        <end position="171"/>
    </location>
</feature>
<reference evidence="8 9" key="1">
    <citation type="journal article" date="2012" name="BMC Genomics">
        <title>Genome-guided analysis of physiological and morphological traits of the fermentative acetate oxidizer Thermacetogenium phaeum.</title>
        <authorList>
            <person name="Oehler D."/>
            <person name="Poehlein A."/>
            <person name="Leimbach A."/>
            <person name="Muller N."/>
            <person name="Daniel R."/>
            <person name="Gottschalk G."/>
            <person name="Schink B."/>
        </authorList>
    </citation>
    <scope>NUCLEOTIDE SEQUENCE [LARGE SCALE GENOMIC DNA]</scope>
    <source>
        <strain evidence="9">ATCC BAA-254 / DSM 26808 / PB</strain>
    </source>
</reference>
<dbReference type="GO" id="GO:0016787">
    <property type="term" value="F:hydrolase activity"/>
    <property type="evidence" value="ECO:0007669"/>
    <property type="project" value="UniProtKB-KW"/>
</dbReference>
<evidence type="ECO:0000259" key="6">
    <source>
        <dbReference type="Pfam" id="PF03755"/>
    </source>
</evidence>
<evidence type="ECO:0008006" key="10">
    <source>
        <dbReference type="Google" id="ProtNLM"/>
    </source>
</evidence>
<dbReference type="PANTHER" id="PTHR30636:SF3">
    <property type="entry name" value="UPF0701 PROTEIN YICC"/>
    <property type="match status" value="1"/>
</dbReference>
<keyword evidence="3" id="KW-0255">Endonuclease</keyword>
<dbReference type="InterPro" id="IPR005229">
    <property type="entry name" value="YicC/YloC-like"/>
</dbReference>
<evidence type="ECO:0000256" key="5">
    <source>
        <dbReference type="ARBA" id="ARBA00035648"/>
    </source>
</evidence>
<evidence type="ECO:0000256" key="2">
    <source>
        <dbReference type="ARBA" id="ARBA00022722"/>
    </source>
</evidence>
<dbReference type="eggNOG" id="COG1561">
    <property type="taxonomic scope" value="Bacteria"/>
</dbReference>
<dbReference type="Proteomes" id="UP000000467">
    <property type="component" value="Chromosome"/>
</dbReference>
<evidence type="ECO:0000313" key="8">
    <source>
        <dbReference type="EMBL" id="AFV11645.1"/>
    </source>
</evidence>
<dbReference type="GO" id="GO:0004521">
    <property type="term" value="F:RNA endonuclease activity"/>
    <property type="evidence" value="ECO:0007669"/>
    <property type="project" value="InterPro"/>
</dbReference>
<dbReference type="HOGENOM" id="CLU_076609_1_0_9"/>
<dbReference type="PANTHER" id="PTHR30636">
    <property type="entry name" value="UPF0701 PROTEIN YICC"/>
    <property type="match status" value="1"/>
</dbReference>
<proteinExistence type="inferred from homology"/>
<evidence type="ECO:0000256" key="3">
    <source>
        <dbReference type="ARBA" id="ARBA00022759"/>
    </source>
</evidence>
<gene>
    <name evidence="8" type="ordered locus">Tph_c14360</name>
</gene>
<protein>
    <recommendedName>
        <fullName evidence="10">YicC family protein</fullName>
    </recommendedName>
</protein>
<evidence type="ECO:0000259" key="7">
    <source>
        <dbReference type="Pfam" id="PF08340"/>
    </source>
</evidence>
<feature type="domain" description="Endoribonuclease YicC-like C-terminal" evidence="7">
    <location>
        <begin position="189"/>
        <end position="308"/>
    </location>
</feature>
<dbReference type="RefSeq" id="WP_015050525.1">
    <property type="nucleotide sequence ID" value="NC_018870.1"/>
</dbReference>
<name>K4LI55_THEPS</name>
<dbReference type="KEGG" id="tpz:Tph_c14360"/>
<evidence type="ECO:0000256" key="4">
    <source>
        <dbReference type="ARBA" id="ARBA00022801"/>
    </source>
</evidence>
<organism evidence="8 9">
    <name type="scientific">Thermacetogenium phaeum (strain ATCC BAA-254 / DSM 26808 / PB)</name>
    <dbReference type="NCBI Taxonomy" id="1089553"/>
    <lineage>
        <taxon>Bacteria</taxon>
        <taxon>Bacillati</taxon>
        <taxon>Bacillota</taxon>
        <taxon>Clostridia</taxon>
        <taxon>Thermoanaerobacterales</taxon>
        <taxon>Thermoanaerobacteraceae</taxon>
        <taxon>Thermacetogenium</taxon>
    </lineage>
</organism>